<sequence>MAPEASEGSEVCPTLIAHQRILTVHVLTRSAKSIPRWLSLTPSPQVVQLRRYRSKSPTHGVGANILVRTINPFYPLLLIIPEGLMNDSSFEWADALSSM</sequence>
<evidence type="ECO:0000313" key="2">
    <source>
        <dbReference type="Proteomes" id="UP000188318"/>
    </source>
</evidence>
<dbReference type="EMBL" id="KV907499">
    <property type="protein sequence ID" value="OOF96075.1"/>
    <property type="molecule type" value="Genomic_DNA"/>
</dbReference>
<accession>A0A1R3RNL4</accession>
<evidence type="ECO:0000313" key="1">
    <source>
        <dbReference type="EMBL" id="OOF96075.1"/>
    </source>
</evidence>
<keyword evidence="2" id="KW-1185">Reference proteome</keyword>
<gene>
    <name evidence="1" type="ORF">ASPCADRAFT_207432</name>
</gene>
<dbReference type="AlphaFoldDB" id="A0A1R3RNL4"/>
<dbReference type="Proteomes" id="UP000188318">
    <property type="component" value="Unassembled WGS sequence"/>
</dbReference>
<dbReference type="VEuPathDB" id="FungiDB:ASPCADRAFT_207432"/>
<feature type="non-terminal residue" evidence="1">
    <location>
        <position position="99"/>
    </location>
</feature>
<protein>
    <submittedName>
        <fullName evidence="1">Uncharacterized protein</fullName>
    </submittedName>
</protein>
<organism evidence="1 2">
    <name type="scientific">Aspergillus carbonarius (strain ITEM 5010)</name>
    <dbReference type="NCBI Taxonomy" id="602072"/>
    <lineage>
        <taxon>Eukaryota</taxon>
        <taxon>Fungi</taxon>
        <taxon>Dikarya</taxon>
        <taxon>Ascomycota</taxon>
        <taxon>Pezizomycotina</taxon>
        <taxon>Eurotiomycetes</taxon>
        <taxon>Eurotiomycetidae</taxon>
        <taxon>Eurotiales</taxon>
        <taxon>Aspergillaceae</taxon>
        <taxon>Aspergillus</taxon>
        <taxon>Aspergillus subgen. Circumdati</taxon>
    </lineage>
</organism>
<name>A0A1R3RNL4_ASPC5</name>
<reference evidence="2" key="1">
    <citation type="journal article" date="2017" name="Genome Biol.">
        <title>Comparative genomics reveals high biological diversity and specific adaptations in the industrially and medically important fungal genus Aspergillus.</title>
        <authorList>
            <person name="de Vries R.P."/>
            <person name="Riley R."/>
            <person name="Wiebenga A."/>
            <person name="Aguilar-Osorio G."/>
            <person name="Amillis S."/>
            <person name="Uchima C.A."/>
            <person name="Anderluh G."/>
            <person name="Asadollahi M."/>
            <person name="Askin M."/>
            <person name="Barry K."/>
            <person name="Battaglia E."/>
            <person name="Bayram O."/>
            <person name="Benocci T."/>
            <person name="Braus-Stromeyer S.A."/>
            <person name="Caldana C."/>
            <person name="Canovas D."/>
            <person name="Cerqueira G.C."/>
            <person name="Chen F."/>
            <person name="Chen W."/>
            <person name="Choi C."/>
            <person name="Clum A."/>
            <person name="Dos Santos R.A."/>
            <person name="Damasio A.R."/>
            <person name="Diallinas G."/>
            <person name="Emri T."/>
            <person name="Fekete E."/>
            <person name="Flipphi M."/>
            <person name="Freyberg S."/>
            <person name="Gallo A."/>
            <person name="Gournas C."/>
            <person name="Habgood R."/>
            <person name="Hainaut M."/>
            <person name="Harispe M.L."/>
            <person name="Henrissat B."/>
            <person name="Hilden K.S."/>
            <person name="Hope R."/>
            <person name="Hossain A."/>
            <person name="Karabika E."/>
            <person name="Karaffa L."/>
            <person name="Karanyi Z."/>
            <person name="Krasevec N."/>
            <person name="Kuo A."/>
            <person name="Kusch H."/>
            <person name="LaButti K."/>
            <person name="Lagendijk E.L."/>
            <person name="Lapidus A."/>
            <person name="Levasseur A."/>
            <person name="Lindquist E."/>
            <person name="Lipzen A."/>
            <person name="Logrieco A.F."/>
            <person name="MacCabe A."/>
            <person name="Maekelae M.R."/>
            <person name="Malavazi I."/>
            <person name="Melin P."/>
            <person name="Meyer V."/>
            <person name="Mielnichuk N."/>
            <person name="Miskei M."/>
            <person name="Molnar A.P."/>
            <person name="Mule G."/>
            <person name="Ngan C.Y."/>
            <person name="Orejas M."/>
            <person name="Orosz E."/>
            <person name="Ouedraogo J.P."/>
            <person name="Overkamp K.M."/>
            <person name="Park H.-S."/>
            <person name="Perrone G."/>
            <person name="Piumi F."/>
            <person name="Punt P.J."/>
            <person name="Ram A.F."/>
            <person name="Ramon A."/>
            <person name="Rauscher S."/>
            <person name="Record E."/>
            <person name="Riano-Pachon D.M."/>
            <person name="Robert V."/>
            <person name="Roehrig J."/>
            <person name="Ruller R."/>
            <person name="Salamov A."/>
            <person name="Salih N.S."/>
            <person name="Samson R.A."/>
            <person name="Sandor E."/>
            <person name="Sanguinetti M."/>
            <person name="Schuetze T."/>
            <person name="Sepcic K."/>
            <person name="Shelest E."/>
            <person name="Sherlock G."/>
            <person name="Sophianopoulou V."/>
            <person name="Squina F.M."/>
            <person name="Sun H."/>
            <person name="Susca A."/>
            <person name="Todd R.B."/>
            <person name="Tsang A."/>
            <person name="Unkles S.E."/>
            <person name="van de Wiele N."/>
            <person name="van Rossen-Uffink D."/>
            <person name="Oliveira J.V."/>
            <person name="Vesth T.C."/>
            <person name="Visser J."/>
            <person name="Yu J.-H."/>
            <person name="Zhou M."/>
            <person name="Andersen M.R."/>
            <person name="Archer D.B."/>
            <person name="Baker S.E."/>
            <person name="Benoit I."/>
            <person name="Brakhage A.A."/>
            <person name="Braus G.H."/>
            <person name="Fischer R."/>
            <person name="Frisvad J.C."/>
            <person name="Goldman G.H."/>
            <person name="Houbraken J."/>
            <person name="Oakley B."/>
            <person name="Pocsi I."/>
            <person name="Scazzocchio C."/>
            <person name="Seiboth B."/>
            <person name="vanKuyk P.A."/>
            <person name="Wortman J."/>
            <person name="Dyer P.S."/>
            <person name="Grigoriev I.V."/>
        </authorList>
    </citation>
    <scope>NUCLEOTIDE SEQUENCE [LARGE SCALE GENOMIC DNA]</scope>
    <source>
        <strain evidence="2">ITEM 5010</strain>
    </source>
</reference>
<proteinExistence type="predicted"/>